<name>A0A1I5HDF7_9ACTN</name>
<sequence>MSAEQRRCPALPGRAALRELVGLVASGCQGELEIWGVRHLLCAPGMPRTVRQHPVVLPFGTVHLEARSRS</sequence>
<proteinExistence type="predicted"/>
<reference evidence="2" key="1">
    <citation type="submission" date="2016-10" db="EMBL/GenBank/DDBJ databases">
        <authorList>
            <person name="Varghese N."/>
            <person name="Submissions S."/>
        </authorList>
    </citation>
    <scope>NUCLEOTIDE SEQUENCE [LARGE SCALE GENOMIC DNA]</scope>
    <source>
        <strain evidence="2">DSM 43161</strain>
    </source>
</reference>
<protein>
    <submittedName>
        <fullName evidence="1">Uncharacterized protein</fullName>
    </submittedName>
</protein>
<dbReference type="AlphaFoldDB" id="A0A1I5HDF7"/>
<accession>A0A1I5HDF7</accession>
<keyword evidence="2" id="KW-1185">Reference proteome</keyword>
<gene>
    <name evidence="1" type="ORF">SAMN05660359_03607</name>
</gene>
<dbReference type="RefSeq" id="WP_075014914.1">
    <property type="nucleotide sequence ID" value="NZ_FOWE01000009.1"/>
</dbReference>
<organism evidence="1 2">
    <name type="scientific">Geodermatophilus obscurus</name>
    <dbReference type="NCBI Taxonomy" id="1861"/>
    <lineage>
        <taxon>Bacteria</taxon>
        <taxon>Bacillati</taxon>
        <taxon>Actinomycetota</taxon>
        <taxon>Actinomycetes</taxon>
        <taxon>Geodermatophilales</taxon>
        <taxon>Geodermatophilaceae</taxon>
        <taxon>Geodermatophilus</taxon>
    </lineage>
</organism>
<dbReference type="OrthoDB" id="5243722at2"/>
<evidence type="ECO:0000313" key="2">
    <source>
        <dbReference type="Proteomes" id="UP000183642"/>
    </source>
</evidence>
<dbReference type="Proteomes" id="UP000183642">
    <property type="component" value="Unassembled WGS sequence"/>
</dbReference>
<evidence type="ECO:0000313" key="1">
    <source>
        <dbReference type="EMBL" id="SFO46314.1"/>
    </source>
</evidence>
<dbReference type="EMBL" id="FOWE01000009">
    <property type="protein sequence ID" value="SFO46314.1"/>
    <property type="molecule type" value="Genomic_DNA"/>
</dbReference>